<evidence type="ECO:0000313" key="3">
    <source>
        <dbReference type="Proteomes" id="UP000321635"/>
    </source>
</evidence>
<dbReference type="RefSeq" id="WP_035376881.1">
    <property type="nucleotide sequence ID" value="NZ_AUBI01000027.1"/>
</dbReference>
<evidence type="ECO:0000313" key="2">
    <source>
        <dbReference type="EMBL" id="GEN61723.1"/>
    </source>
</evidence>
<organism evidence="2 3">
    <name type="scientific">Acetobacter nitrogenifigens DSM 23921 = NBRC 105050</name>
    <dbReference type="NCBI Taxonomy" id="1120919"/>
    <lineage>
        <taxon>Bacteria</taxon>
        <taxon>Pseudomonadati</taxon>
        <taxon>Pseudomonadota</taxon>
        <taxon>Alphaproteobacteria</taxon>
        <taxon>Acetobacterales</taxon>
        <taxon>Acetobacteraceae</taxon>
        <taxon>Acetobacter</taxon>
    </lineage>
</organism>
<sequence>MTSTFDNDNYATVAAYYKKQQQEAFARNREVIFVALQARGARKVFVTYDAGLDSSGIRDRKVEPEAVSLSGAVTVLVAGWDQAAPESRAQSLQNAIEEMAMQIVAFDHDGWEINEGAGGSVTFDVAERKIVLEHSENIIARRKYTHSY</sequence>
<evidence type="ECO:0000259" key="1">
    <source>
        <dbReference type="Pfam" id="PF21798"/>
    </source>
</evidence>
<dbReference type="AlphaFoldDB" id="A0A511XFJ0"/>
<comment type="caution">
    <text evidence="2">The sequence shown here is derived from an EMBL/GenBank/DDBJ whole genome shotgun (WGS) entry which is preliminary data.</text>
</comment>
<protein>
    <recommendedName>
        <fullName evidence="1">DUF6878 domain-containing protein</fullName>
    </recommendedName>
</protein>
<dbReference type="Proteomes" id="UP000321635">
    <property type="component" value="Unassembled WGS sequence"/>
</dbReference>
<feature type="domain" description="DUF6878" evidence="1">
    <location>
        <begin position="25"/>
        <end position="148"/>
    </location>
</feature>
<dbReference type="InterPro" id="IPR049243">
    <property type="entry name" value="DUF6878"/>
</dbReference>
<dbReference type="OrthoDB" id="7259981at2"/>
<accession>A0A511XFJ0</accession>
<dbReference type="STRING" id="1120919.GCA_000429165_03632"/>
<dbReference type="Pfam" id="PF21798">
    <property type="entry name" value="DUF6878"/>
    <property type="match status" value="1"/>
</dbReference>
<gene>
    <name evidence="2" type="ORF">ANI02nite_36070</name>
</gene>
<proteinExistence type="predicted"/>
<reference evidence="2 3" key="1">
    <citation type="submission" date="2019-07" db="EMBL/GenBank/DDBJ databases">
        <title>Whole genome shotgun sequence of Acetobacter nitrogenifigens NBRC 105050.</title>
        <authorList>
            <person name="Hosoyama A."/>
            <person name="Uohara A."/>
            <person name="Ohji S."/>
            <person name="Ichikawa N."/>
        </authorList>
    </citation>
    <scope>NUCLEOTIDE SEQUENCE [LARGE SCALE GENOMIC DNA]</scope>
    <source>
        <strain evidence="2 3">NBRC 105050</strain>
    </source>
</reference>
<dbReference type="EMBL" id="BJYF01000066">
    <property type="protein sequence ID" value="GEN61723.1"/>
    <property type="molecule type" value="Genomic_DNA"/>
</dbReference>
<keyword evidence="3" id="KW-1185">Reference proteome</keyword>
<name>A0A511XFJ0_9PROT</name>